<dbReference type="EMBL" id="HBUF01171317">
    <property type="protein sequence ID" value="CAG6652418.1"/>
    <property type="molecule type" value="Transcribed_RNA"/>
</dbReference>
<sequence length="105" mass="12287">MNSSQFRVVGVKMIVCGRVSIVYTGLRRTSFQFLFNSLSSSLDLKLHHLMLFSHDIQRKSRLMLFASSFARGGGIRHHSDNNTSKRTRYIRTCCVFYENLYRYIL</sequence>
<evidence type="ECO:0000313" key="1">
    <source>
        <dbReference type="EMBL" id="CAG6652418.1"/>
    </source>
</evidence>
<protein>
    <submittedName>
        <fullName evidence="1">Uncharacterized protein</fullName>
    </submittedName>
</protein>
<name>A0A8D8RJ79_9HEMI</name>
<organism evidence="1">
    <name type="scientific">Cacopsylla melanoneura</name>
    <dbReference type="NCBI Taxonomy" id="428564"/>
    <lineage>
        <taxon>Eukaryota</taxon>
        <taxon>Metazoa</taxon>
        <taxon>Ecdysozoa</taxon>
        <taxon>Arthropoda</taxon>
        <taxon>Hexapoda</taxon>
        <taxon>Insecta</taxon>
        <taxon>Pterygota</taxon>
        <taxon>Neoptera</taxon>
        <taxon>Paraneoptera</taxon>
        <taxon>Hemiptera</taxon>
        <taxon>Sternorrhyncha</taxon>
        <taxon>Psylloidea</taxon>
        <taxon>Psyllidae</taxon>
        <taxon>Psyllinae</taxon>
        <taxon>Cacopsylla</taxon>
    </lineage>
</organism>
<accession>A0A8D8RJ79</accession>
<dbReference type="AlphaFoldDB" id="A0A8D8RJ79"/>
<proteinExistence type="predicted"/>
<reference evidence="1" key="1">
    <citation type="submission" date="2021-05" db="EMBL/GenBank/DDBJ databases">
        <authorList>
            <person name="Alioto T."/>
            <person name="Alioto T."/>
            <person name="Gomez Garrido J."/>
        </authorList>
    </citation>
    <scope>NUCLEOTIDE SEQUENCE</scope>
</reference>